<evidence type="ECO:0000256" key="2">
    <source>
        <dbReference type="ARBA" id="ARBA00010199"/>
    </source>
</evidence>
<evidence type="ECO:0000256" key="1">
    <source>
        <dbReference type="ARBA" id="ARBA00004141"/>
    </source>
</evidence>
<dbReference type="GeneID" id="107425204"/>
<dbReference type="GO" id="GO:0015297">
    <property type="term" value="F:antiporter activity"/>
    <property type="evidence" value="ECO:0007669"/>
    <property type="project" value="InterPro"/>
</dbReference>
<keyword evidence="3 6" id="KW-0812">Transmembrane</keyword>
<dbReference type="GO" id="GO:1990961">
    <property type="term" value="P:xenobiotic detoxification by transmembrane export across the plasma membrane"/>
    <property type="evidence" value="ECO:0007669"/>
    <property type="project" value="InterPro"/>
</dbReference>
<accession>A0A6P4A5G9</accession>
<dbReference type="GO" id="GO:0016020">
    <property type="term" value="C:membrane"/>
    <property type="evidence" value="ECO:0007669"/>
    <property type="project" value="UniProtKB-SubCell"/>
</dbReference>
<reference evidence="8" key="1">
    <citation type="submission" date="2025-08" db="UniProtKB">
        <authorList>
            <consortium name="RefSeq"/>
        </authorList>
    </citation>
    <scope>IDENTIFICATION</scope>
    <source>
        <tissue evidence="8">Seedling</tissue>
    </source>
</reference>
<dbReference type="SMR" id="A0A6P4A5G9"/>
<dbReference type="InParanoid" id="A0A6P4A5G9"/>
<feature type="transmembrane region" description="Helical" evidence="6">
    <location>
        <begin position="345"/>
        <end position="369"/>
    </location>
</feature>
<feature type="transmembrane region" description="Helical" evidence="6">
    <location>
        <begin position="389"/>
        <end position="411"/>
    </location>
</feature>
<feature type="transmembrane region" description="Helical" evidence="6">
    <location>
        <begin position="195"/>
        <end position="215"/>
    </location>
</feature>
<dbReference type="Proteomes" id="UP001652623">
    <property type="component" value="Chromosome 7"/>
</dbReference>
<dbReference type="KEGG" id="zju:107425204"/>
<feature type="transmembrane region" description="Helical" evidence="6">
    <location>
        <begin position="448"/>
        <end position="469"/>
    </location>
</feature>
<evidence type="ECO:0000313" key="8">
    <source>
        <dbReference type="RefSeq" id="XP_015890645.1"/>
    </source>
</evidence>
<name>A0A6P4A5G9_ZIZJJ</name>
<feature type="transmembrane region" description="Helical" evidence="6">
    <location>
        <begin position="130"/>
        <end position="151"/>
    </location>
</feature>
<dbReference type="RefSeq" id="XP_015890645.1">
    <property type="nucleotide sequence ID" value="XM_016035159.3"/>
</dbReference>
<keyword evidence="7" id="KW-1185">Reference proteome</keyword>
<dbReference type="AlphaFoldDB" id="A0A6P4A5G9"/>
<sequence length="494" mass="54444">MAEEAKVPLLEELLASSTVVLKEKPDHEHENEDHGILVRKVWIESKKLWHIVGPAIFSRIVSYSMFVITQAFAGHLSDHEFAAISIAFNVIAAFSFGLMLGMASALETLCGQAFGAKKYYMMGVYMQRSWVVLFLCGILVLPLYLFASPFLKLLGQPHDVADISGVAAICLIPLHFSFAFEFPLLTFLQSQLKTLVIAWVSLASLAVHLFVSWLFVYKLQLGVVGTAITMNFSWWVLVIGHLGYTVFGGCPLTWAGFSTKAFSGLWEFVKLSASSGVMLCLENWYYTILILMAGSLNNAEIAVDALSICMTINTWEMMLPLSFFAGTGVRVANELGAGNGRAAKFATVVSVTTSIIIGIFFWSLIIMFHREIALIFTSSKPVLQEVSRLSVLLALTILLNSVQPILSGVAVGSGWQSYVAYINLGCYYLIGMPLGYFLGWVFKLGLMGIWAGMIGGTAIQTLILIIITIRCDWEKEAENASLHLLKWENAKQGH</sequence>
<evidence type="ECO:0000256" key="4">
    <source>
        <dbReference type="ARBA" id="ARBA00022989"/>
    </source>
</evidence>
<evidence type="ECO:0000256" key="5">
    <source>
        <dbReference type="ARBA" id="ARBA00023136"/>
    </source>
</evidence>
<dbReference type="InterPro" id="IPR045069">
    <property type="entry name" value="MATE_euk"/>
</dbReference>
<dbReference type="Pfam" id="PF01554">
    <property type="entry name" value="MatE"/>
    <property type="match status" value="2"/>
</dbReference>
<evidence type="ECO:0000313" key="7">
    <source>
        <dbReference type="Proteomes" id="UP001652623"/>
    </source>
</evidence>
<feature type="transmembrane region" description="Helical" evidence="6">
    <location>
        <begin position="235"/>
        <end position="257"/>
    </location>
</feature>
<feature type="transmembrane region" description="Helical" evidence="6">
    <location>
        <begin position="163"/>
        <end position="188"/>
    </location>
</feature>
<protein>
    <recommendedName>
        <fullName evidence="6">Protein DETOXIFICATION</fullName>
    </recommendedName>
    <alternativeName>
        <fullName evidence="6">Multidrug and toxic compound extrusion protein</fullName>
    </alternativeName>
</protein>
<evidence type="ECO:0000256" key="3">
    <source>
        <dbReference type="ARBA" id="ARBA00022692"/>
    </source>
</evidence>
<feature type="transmembrane region" description="Helical" evidence="6">
    <location>
        <begin position="81"/>
        <end position="109"/>
    </location>
</feature>
<dbReference type="NCBIfam" id="TIGR00797">
    <property type="entry name" value="matE"/>
    <property type="match status" value="1"/>
</dbReference>
<keyword evidence="4 6" id="KW-1133">Transmembrane helix</keyword>
<comment type="subcellular location">
    <subcellularLocation>
        <location evidence="1">Membrane</location>
        <topology evidence="1">Multi-pass membrane protein</topology>
    </subcellularLocation>
</comment>
<evidence type="ECO:0000256" key="6">
    <source>
        <dbReference type="RuleBase" id="RU004914"/>
    </source>
</evidence>
<proteinExistence type="inferred from homology"/>
<organism evidence="7 8">
    <name type="scientific">Ziziphus jujuba</name>
    <name type="common">Chinese jujube</name>
    <name type="synonym">Ziziphus sativa</name>
    <dbReference type="NCBI Taxonomy" id="326968"/>
    <lineage>
        <taxon>Eukaryota</taxon>
        <taxon>Viridiplantae</taxon>
        <taxon>Streptophyta</taxon>
        <taxon>Embryophyta</taxon>
        <taxon>Tracheophyta</taxon>
        <taxon>Spermatophyta</taxon>
        <taxon>Magnoliopsida</taxon>
        <taxon>eudicotyledons</taxon>
        <taxon>Gunneridae</taxon>
        <taxon>Pentapetalae</taxon>
        <taxon>rosids</taxon>
        <taxon>fabids</taxon>
        <taxon>Rosales</taxon>
        <taxon>Rhamnaceae</taxon>
        <taxon>Paliureae</taxon>
        <taxon>Ziziphus</taxon>
    </lineage>
</organism>
<dbReference type="PANTHER" id="PTHR11206">
    <property type="entry name" value="MULTIDRUG RESISTANCE PROTEIN"/>
    <property type="match status" value="1"/>
</dbReference>
<feature type="transmembrane region" description="Helical" evidence="6">
    <location>
        <begin position="418"/>
        <end position="442"/>
    </location>
</feature>
<feature type="transmembrane region" description="Helical" evidence="6">
    <location>
        <begin position="48"/>
        <end position="69"/>
    </location>
</feature>
<dbReference type="GO" id="GO:0042910">
    <property type="term" value="F:xenobiotic transmembrane transporter activity"/>
    <property type="evidence" value="ECO:0007669"/>
    <property type="project" value="InterPro"/>
</dbReference>
<dbReference type="FunCoup" id="A0A6P4A5G9">
    <property type="interactions" value="10"/>
</dbReference>
<dbReference type="CDD" id="cd13132">
    <property type="entry name" value="MATE_eukaryotic"/>
    <property type="match status" value="1"/>
</dbReference>
<keyword evidence="5 6" id="KW-0472">Membrane</keyword>
<gene>
    <name evidence="8" type="primary">LOC107425204</name>
</gene>
<dbReference type="InterPro" id="IPR002528">
    <property type="entry name" value="MATE_fam"/>
</dbReference>
<comment type="similarity">
    <text evidence="2 6">Belongs to the multi antimicrobial extrusion (MATE) (TC 2.A.66.1) family.</text>
</comment>